<name>A0AAY4DDU4_9TELE</name>
<evidence type="ECO:0000256" key="1">
    <source>
        <dbReference type="SAM" id="MobiDB-lite"/>
    </source>
</evidence>
<dbReference type="GeneTree" id="ENSGT00390000015495"/>
<dbReference type="InterPro" id="IPR018613">
    <property type="entry name" value="Ccdc97-like"/>
</dbReference>
<feature type="compositionally biased region" description="Acidic residues" evidence="1">
    <location>
        <begin position="307"/>
        <end position="321"/>
    </location>
</feature>
<dbReference type="PANTHER" id="PTHR31840:SF1">
    <property type="entry name" value="COILED-COIL DOMAIN-CONTAINING PROTEIN 97"/>
    <property type="match status" value="1"/>
</dbReference>
<organism evidence="3 4">
    <name type="scientific">Denticeps clupeoides</name>
    <name type="common">denticle herring</name>
    <dbReference type="NCBI Taxonomy" id="299321"/>
    <lineage>
        <taxon>Eukaryota</taxon>
        <taxon>Metazoa</taxon>
        <taxon>Chordata</taxon>
        <taxon>Craniata</taxon>
        <taxon>Vertebrata</taxon>
        <taxon>Euteleostomi</taxon>
        <taxon>Actinopterygii</taxon>
        <taxon>Neopterygii</taxon>
        <taxon>Teleostei</taxon>
        <taxon>Clupei</taxon>
        <taxon>Clupeiformes</taxon>
        <taxon>Denticipitoidei</taxon>
        <taxon>Denticipitidae</taxon>
        <taxon>Denticeps</taxon>
    </lineage>
</organism>
<reference evidence="3" key="3">
    <citation type="submission" date="2025-09" db="UniProtKB">
        <authorList>
            <consortium name="Ensembl"/>
        </authorList>
    </citation>
    <scope>IDENTIFICATION</scope>
</reference>
<feature type="region of interest" description="Disordered" evidence="1">
    <location>
        <begin position="229"/>
        <end position="254"/>
    </location>
</feature>
<sequence length="328" mass="37899">MWGEIEERPSVREEPEVDATLTGTFDTICASDSYKSCADPDPPGSGDEVRAIFYQVECPTSLSSMIEAVEVSGIPVKSQQLGEPDLTRDERRRILLEQYQAKPLVFLERYRAHLKPEHLGAFSHLGSDCRAQHYCKEVQSCAASRAGKTKVRNHRFAALRALQEGGQYFSEEQMRVREPLLYEQYIGQYLNDEEILQRSQETMQAGPGGLADLLLNSYQEKVLQKRMQEEQEYEDAAEEESEEEDEKEWEPTAEEKVLLREEFISQMHQRFLEGKDKDFDYSLNCEVDENPDYDNLDIVSRDAEERYFDDDMEEDEDEAEGNESSMNH</sequence>
<proteinExistence type="predicted"/>
<dbReference type="InterPro" id="IPR040233">
    <property type="entry name" value="CCD97-like_C"/>
</dbReference>
<dbReference type="Ensembl" id="ENSDCDT00010053852.1">
    <property type="protein sequence ID" value="ENSDCDP00010043780.1"/>
    <property type="gene ID" value="ENSDCDG00010027244.1"/>
</dbReference>
<dbReference type="PANTHER" id="PTHR31840">
    <property type="entry name" value="COILED-COIL DOMAIN-CONTAINING PROTEIN 97"/>
    <property type="match status" value="1"/>
</dbReference>
<gene>
    <name evidence="3" type="primary">CCDC97</name>
</gene>
<dbReference type="Pfam" id="PF09747">
    <property type="entry name" value="CCD97-like_C"/>
    <property type="match status" value="1"/>
</dbReference>
<evidence type="ECO:0000259" key="2">
    <source>
        <dbReference type="Pfam" id="PF09747"/>
    </source>
</evidence>
<reference evidence="3" key="2">
    <citation type="submission" date="2025-08" db="UniProtKB">
        <authorList>
            <consortium name="Ensembl"/>
        </authorList>
    </citation>
    <scope>IDENTIFICATION</scope>
</reference>
<feature type="domain" description="CCD97-like C-terminal" evidence="2">
    <location>
        <begin position="153"/>
        <end position="248"/>
    </location>
</feature>
<reference evidence="3 4" key="1">
    <citation type="submission" date="2020-06" db="EMBL/GenBank/DDBJ databases">
        <authorList>
            <consortium name="Wellcome Sanger Institute Data Sharing"/>
        </authorList>
    </citation>
    <scope>NUCLEOTIDE SEQUENCE [LARGE SCALE GENOMIC DNA]</scope>
</reference>
<keyword evidence="4" id="KW-1185">Reference proteome</keyword>
<protein>
    <recommendedName>
        <fullName evidence="2">CCD97-like C-terminal domain-containing protein</fullName>
    </recommendedName>
</protein>
<dbReference type="AlphaFoldDB" id="A0AAY4DDU4"/>
<feature type="compositionally biased region" description="Acidic residues" evidence="1">
    <location>
        <begin position="230"/>
        <end position="248"/>
    </location>
</feature>
<evidence type="ECO:0000313" key="4">
    <source>
        <dbReference type="Proteomes" id="UP000694580"/>
    </source>
</evidence>
<accession>A0AAY4DDU4</accession>
<feature type="region of interest" description="Disordered" evidence="1">
    <location>
        <begin position="287"/>
        <end position="328"/>
    </location>
</feature>
<evidence type="ECO:0000313" key="3">
    <source>
        <dbReference type="Ensembl" id="ENSDCDP00010043780.1"/>
    </source>
</evidence>
<dbReference type="Proteomes" id="UP000694580">
    <property type="component" value="Chromosome 7"/>
</dbReference>